<dbReference type="SMART" id="SM00530">
    <property type="entry name" value="HTH_XRE"/>
    <property type="match status" value="1"/>
</dbReference>
<accession>A0AB33B7I0</accession>
<dbReference type="Gene3D" id="1.10.260.40">
    <property type="entry name" value="lambda repressor-like DNA-binding domains"/>
    <property type="match status" value="1"/>
</dbReference>
<dbReference type="InterPro" id="IPR010982">
    <property type="entry name" value="Lambda_DNA-bd_dom_sf"/>
</dbReference>
<organism evidence="6 7">
    <name type="scientific">Acinetobacter pittii</name>
    <name type="common">Acinetobacter genomosp. 3</name>
    <dbReference type="NCBI Taxonomy" id="48296"/>
    <lineage>
        <taxon>Bacteria</taxon>
        <taxon>Pseudomonadati</taxon>
        <taxon>Pseudomonadota</taxon>
        <taxon>Gammaproteobacteria</taxon>
        <taxon>Moraxellales</taxon>
        <taxon>Moraxellaceae</taxon>
        <taxon>Acinetobacter</taxon>
        <taxon>Acinetobacter calcoaceticus/baumannii complex</taxon>
    </lineage>
</organism>
<dbReference type="GO" id="GO:0003677">
    <property type="term" value="F:DNA binding"/>
    <property type="evidence" value="ECO:0007669"/>
    <property type="project" value="UniProtKB-KW"/>
</dbReference>
<evidence type="ECO:0000313" key="7">
    <source>
        <dbReference type="Proteomes" id="UP000076152"/>
    </source>
</evidence>
<evidence type="ECO:0000256" key="1">
    <source>
        <dbReference type="ARBA" id="ARBA00023015"/>
    </source>
</evidence>
<dbReference type="InterPro" id="IPR050807">
    <property type="entry name" value="TransReg_Diox_bact_type"/>
</dbReference>
<dbReference type="InterPro" id="IPR001387">
    <property type="entry name" value="Cro/C1-type_HTH"/>
</dbReference>
<dbReference type="SUPFAM" id="SSF47413">
    <property type="entry name" value="lambda repressor-like DNA-binding domains"/>
    <property type="match status" value="1"/>
</dbReference>
<proteinExistence type="predicted"/>
<dbReference type="Gene3D" id="2.60.120.10">
    <property type="entry name" value="Jelly Rolls"/>
    <property type="match status" value="1"/>
</dbReference>
<dbReference type="SUPFAM" id="SSF51182">
    <property type="entry name" value="RmlC-like cupins"/>
    <property type="match status" value="1"/>
</dbReference>
<evidence type="ECO:0000256" key="3">
    <source>
        <dbReference type="ARBA" id="ARBA00023163"/>
    </source>
</evidence>
<sequence>MIVIKMSANCGALLELREIGDILKLILIVQYTAHIALFFCFVQYIAQIFLLIHFMSQSSTVLQHVGTNIRLLRDERDLSQQDLADQAGVSRRTIAALETGQVNISLAKLDSIAAVLGVDFKTIVSAPEHKEHAVVNALAWQGEDEESKATLLASVPSRSQVELWIWSLAVGESYVAEADADGWQEIIYVLEGELTIQFTDSKKIISAGSSFIFESSVTYTYINSSNQVLKFTRNVVY</sequence>
<dbReference type="InterPro" id="IPR014710">
    <property type="entry name" value="RmlC-like_jellyroll"/>
</dbReference>
<dbReference type="InterPro" id="IPR011051">
    <property type="entry name" value="RmlC_Cupin_sf"/>
</dbReference>
<keyword evidence="4" id="KW-1133">Transmembrane helix</keyword>
<dbReference type="Pfam" id="PF01381">
    <property type="entry name" value="HTH_3"/>
    <property type="match status" value="1"/>
</dbReference>
<keyword evidence="1" id="KW-0805">Transcription regulation</keyword>
<feature type="domain" description="HTH cro/C1-type" evidence="5">
    <location>
        <begin position="69"/>
        <end position="123"/>
    </location>
</feature>
<evidence type="ECO:0000259" key="5">
    <source>
        <dbReference type="PROSITE" id="PS50943"/>
    </source>
</evidence>
<dbReference type="PANTHER" id="PTHR46797:SF23">
    <property type="entry name" value="HTH-TYPE TRANSCRIPTIONAL REGULATOR SUTR"/>
    <property type="match status" value="1"/>
</dbReference>
<dbReference type="Proteomes" id="UP000076152">
    <property type="component" value="Chromosome"/>
</dbReference>
<dbReference type="CDD" id="cd02209">
    <property type="entry name" value="cupin_XRE_C"/>
    <property type="match status" value="1"/>
</dbReference>
<dbReference type="AlphaFoldDB" id="A0AB33B7I0"/>
<evidence type="ECO:0000256" key="2">
    <source>
        <dbReference type="ARBA" id="ARBA00023125"/>
    </source>
</evidence>
<dbReference type="PROSITE" id="PS50943">
    <property type="entry name" value="HTH_CROC1"/>
    <property type="match status" value="1"/>
</dbReference>
<dbReference type="CDD" id="cd00093">
    <property type="entry name" value="HTH_XRE"/>
    <property type="match status" value="1"/>
</dbReference>
<dbReference type="PANTHER" id="PTHR46797">
    <property type="entry name" value="HTH-TYPE TRANSCRIPTIONAL REGULATOR"/>
    <property type="match status" value="1"/>
</dbReference>
<evidence type="ECO:0000313" key="6">
    <source>
        <dbReference type="EMBL" id="AMX17440.1"/>
    </source>
</evidence>
<dbReference type="EMBL" id="CP015145">
    <property type="protein sequence ID" value="AMX17440.1"/>
    <property type="molecule type" value="Genomic_DNA"/>
</dbReference>
<name>A0AB33B7I0_ACIPI</name>
<gene>
    <name evidence="6" type="ORF">IEC338SC_0245</name>
</gene>
<dbReference type="GO" id="GO:0005829">
    <property type="term" value="C:cytosol"/>
    <property type="evidence" value="ECO:0007669"/>
    <property type="project" value="TreeGrafter"/>
</dbReference>
<keyword evidence="3" id="KW-0804">Transcription</keyword>
<keyword evidence="4" id="KW-0472">Membrane</keyword>
<keyword evidence="4" id="KW-0812">Transmembrane</keyword>
<evidence type="ECO:0000256" key="4">
    <source>
        <dbReference type="SAM" id="Phobius"/>
    </source>
</evidence>
<reference evidence="6 7" key="1">
    <citation type="submission" date="2016-04" db="EMBL/GenBank/DDBJ databases">
        <title>Complete genome sequencing of OXA-72 bearing Acinetobacter pittii strain IEC338SC.</title>
        <authorList>
            <person name="Brasiliense D.M."/>
            <person name="Lima K.V."/>
            <person name="Souza C.O."/>
            <person name="Dutra L.G."/>
            <person name="Mamizuka E.M."/>
            <person name="Perez-Chaparro P.J."/>
            <person name="McCulloch J.A."/>
        </authorList>
    </citation>
    <scope>NUCLEOTIDE SEQUENCE [LARGE SCALE GENOMIC DNA]</scope>
    <source>
        <strain evidence="6 7">IEC338SC</strain>
    </source>
</reference>
<dbReference type="GO" id="GO:0003700">
    <property type="term" value="F:DNA-binding transcription factor activity"/>
    <property type="evidence" value="ECO:0007669"/>
    <property type="project" value="TreeGrafter"/>
</dbReference>
<dbReference type="InterPro" id="IPR013096">
    <property type="entry name" value="Cupin_2"/>
</dbReference>
<protein>
    <submittedName>
        <fullName evidence="6">Anaerobic benzoate catabolism transcriptional regulator</fullName>
    </submittedName>
</protein>
<feature type="transmembrane region" description="Helical" evidence="4">
    <location>
        <begin position="31"/>
        <end position="52"/>
    </location>
</feature>
<keyword evidence="2" id="KW-0238">DNA-binding</keyword>
<dbReference type="Pfam" id="PF07883">
    <property type="entry name" value="Cupin_2"/>
    <property type="match status" value="1"/>
</dbReference>